<dbReference type="InterPro" id="IPR009964">
    <property type="entry name" value="DUF1491"/>
</dbReference>
<dbReference type="RefSeq" id="WP_272748038.1">
    <property type="nucleotide sequence ID" value="NZ_JAQQKX010000007.1"/>
</dbReference>
<dbReference type="Pfam" id="PF07372">
    <property type="entry name" value="DUF1491"/>
    <property type="match status" value="1"/>
</dbReference>
<evidence type="ECO:0000313" key="1">
    <source>
        <dbReference type="EMBL" id="MDC7683568.1"/>
    </source>
</evidence>
<gene>
    <name evidence="1" type="ORF">PQU92_09790</name>
</gene>
<protein>
    <submittedName>
        <fullName evidence="1">DUF1491 family protein</fullName>
    </submittedName>
</protein>
<sequence length="109" mass="12553">MLLSTDLWVSALIRRAEMAGAFAYVLKRGDAQAGAVVLKITHLRDRETFILRQANAGDETQWIKPIASHDPDAIETYIERERRFDSDLWVVEIEDTEGRHFLTEKIQLL</sequence>
<accession>A0ABT5HU19</accession>
<dbReference type="Proteomes" id="UP001214854">
    <property type="component" value="Unassembled WGS sequence"/>
</dbReference>
<reference evidence="1 2" key="1">
    <citation type="submission" date="2023-01" db="EMBL/GenBank/DDBJ databases">
        <title>Novel species of the genus Asticcacaulis isolated from rivers.</title>
        <authorList>
            <person name="Lu H."/>
        </authorList>
    </citation>
    <scope>NUCLEOTIDE SEQUENCE [LARGE SCALE GENOMIC DNA]</scope>
    <source>
        <strain evidence="1 2">BYS171W</strain>
    </source>
</reference>
<organism evidence="1 2">
    <name type="scientific">Asticcacaulis aquaticus</name>
    <dbReference type="NCBI Taxonomy" id="2984212"/>
    <lineage>
        <taxon>Bacteria</taxon>
        <taxon>Pseudomonadati</taxon>
        <taxon>Pseudomonadota</taxon>
        <taxon>Alphaproteobacteria</taxon>
        <taxon>Caulobacterales</taxon>
        <taxon>Caulobacteraceae</taxon>
        <taxon>Asticcacaulis</taxon>
    </lineage>
</organism>
<comment type="caution">
    <text evidence="1">The sequence shown here is derived from an EMBL/GenBank/DDBJ whole genome shotgun (WGS) entry which is preliminary data.</text>
</comment>
<keyword evidence="2" id="KW-1185">Reference proteome</keyword>
<dbReference type="EMBL" id="JAQQKX010000007">
    <property type="protein sequence ID" value="MDC7683568.1"/>
    <property type="molecule type" value="Genomic_DNA"/>
</dbReference>
<name>A0ABT5HU19_9CAUL</name>
<proteinExistence type="predicted"/>
<evidence type="ECO:0000313" key="2">
    <source>
        <dbReference type="Proteomes" id="UP001214854"/>
    </source>
</evidence>
<dbReference type="Gene3D" id="3.40.1530.20">
    <property type="entry name" value="Protein of unknown function (DUF1491)"/>
    <property type="match status" value="1"/>
</dbReference>